<keyword evidence="2" id="KW-0645">Protease</keyword>
<dbReference type="Gene3D" id="3.40.50.200">
    <property type="entry name" value="Peptidase S8/S53 domain"/>
    <property type="match status" value="1"/>
</dbReference>
<name>A0ABX3YGV3_9ACTN</name>
<evidence type="ECO:0000256" key="2">
    <source>
        <dbReference type="ARBA" id="ARBA00022670"/>
    </source>
</evidence>
<comment type="caution">
    <text evidence="5">Lacks conserved residue(s) required for the propagation of feature annotation.</text>
</comment>
<dbReference type="Pfam" id="PF00082">
    <property type="entry name" value="Peptidase_S8"/>
    <property type="match status" value="1"/>
</dbReference>
<reference evidence="7 8" key="1">
    <citation type="submission" date="2016-12" db="EMBL/GenBank/DDBJ databases">
        <title>Genome Mining:The Detection of Biosynthetic Gene Clusters to Aid in the Expression of Curamycin A produced by Streptomyces sp. strain CZA14.</title>
        <authorList>
            <person name="Durrell K.A."/>
            <person name="Kirby B.M."/>
            <person name="Khan W."/>
            <person name="Mthethwa T."/>
            <person name="Le Roes-Hill M."/>
        </authorList>
    </citation>
    <scope>NUCLEOTIDE SEQUENCE [LARGE SCALE GENOMIC DNA]</scope>
    <source>
        <strain evidence="7 8">CZA14</strain>
    </source>
</reference>
<proteinExistence type="inferred from homology"/>
<dbReference type="Proteomes" id="UP000194266">
    <property type="component" value="Unassembled WGS sequence"/>
</dbReference>
<dbReference type="EMBL" id="MRYD01000100">
    <property type="protein sequence ID" value="OSZ58861.1"/>
    <property type="molecule type" value="Genomic_DNA"/>
</dbReference>
<dbReference type="InterPro" id="IPR015500">
    <property type="entry name" value="Peptidase_S8_subtilisin-rel"/>
</dbReference>
<evidence type="ECO:0000259" key="6">
    <source>
        <dbReference type="Pfam" id="PF00082"/>
    </source>
</evidence>
<protein>
    <recommendedName>
        <fullName evidence="6">Peptidase S8/S53 domain-containing protein</fullName>
    </recommendedName>
</protein>
<comment type="caution">
    <text evidence="7">The sequence shown here is derived from an EMBL/GenBank/DDBJ whole genome shotgun (WGS) entry which is preliminary data.</text>
</comment>
<dbReference type="InterPro" id="IPR000209">
    <property type="entry name" value="Peptidase_S8/S53_dom"/>
</dbReference>
<dbReference type="InterPro" id="IPR023827">
    <property type="entry name" value="Peptidase_S8_Asp-AS"/>
</dbReference>
<comment type="similarity">
    <text evidence="1 5">Belongs to the peptidase S8 family.</text>
</comment>
<sequence length="112" mass="11259">MWKVSTGKGIKVAVIDSGVNADTPSLKGQLLVDEVPTAVAYRATDDYTGNGTTLAELIAGRGAGGGHRWTATLPAAYRGTLSAKAAPGGGRLVLPTTDGHVVAVAAVVGRFA</sequence>
<evidence type="ECO:0000313" key="8">
    <source>
        <dbReference type="Proteomes" id="UP000194266"/>
    </source>
</evidence>
<feature type="domain" description="Peptidase S8/S53" evidence="6">
    <location>
        <begin position="7"/>
        <end position="63"/>
    </location>
</feature>
<evidence type="ECO:0000256" key="3">
    <source>
        <dbReference type="ARBA" id="ARBA00022801"/>
    </source>
</evidence>
<evidence type="ECO:0000256" key="1">
    <source>
        <dbReference type="ARBA" id="ARBA00011073"/>
    </source>
</evidence>
<dbReference type="InterPro" id="IPR036852">
    <property type="entry name" value="Peptidase_S8/S53_dom_sf"/>
</dbReference>
<accession>A0ABX3YGV3</accession>
<evidence type="ECO:0000256" key="5">
    <source>
        <dbReference type="PROSITE-ProRule" id="PRU01240"/>
    </source>
</evidence>
<dbReference type="PROSITE" id="PS51892">
    <property type="entry name" value="SUBTILASE"/>
    <property type="match status" value="1"/>
</dbReference>
<keyword evidence="3" id="KW-0378">Hydrolase</keyword>
<keyword evidence="4" id="KW-0720">Serine protease</keyword>
<dbReference type="PRINTS" id="PR00723">
    <property type="entry name" value="SUBTILISIN"/>
</dbReference>
<evidence type="ECO:0000313" key="7">
    <source>
        <dbReference type="EMBL" id="OSZ58861.1"/>
    </source>
</evidence>
<keyword evidence="8" id="KW-1185">Reference proteome</keyword>
<organism evidence="7 8">
    <name type="scientific">Streptomyces pharetrae CZA14</name>
    <dbReference type="NCBI Taxonomy" id="1144883"/>
    <lineage>
        <taxon>Bacteria</taxon>
        <taxon>Bacillati</taxon>
        <taxon>Actinomycetota</taxon>
        <taxon>Actinomycetes</taxon>
        <taxon>Kitasatosporales</taxon>
        <taxon>Streptomycetaceae</taxon>
        <taxon>Streptomyces</taxon>
    </lineage>
</organism>
<gene>
    <name evidence="7" type="ORF">OQI_19350</name>
</gene>
<dbReference type="PROSITE" id="PS00136">
    <property type="entry name" value="SUBTILASE_ASP"/>
    <property type="match status" value="1"/>
</dbReference>
<dbReference type="SUPFAM" id="SSF52743">
    <property type="entry name" value="Subtilisin-like"/>
    <property type="match status" value="1"/>
</dbReference>
<evidence type="ECO:0000256" key="4">
    <source>
        <dbReference type="ARBA" id="ARBA00022825"/>
    </source>
</evidence>